<proteinExistence type="inferred from homology"/>
<dbReference type="PANTHER" id="PTHR43163">
    <property type="entry name" value="DIPEPTIDE TRANSPORT SYSTEM PERMEASE PROTEIN DPPB-RELATED"/>
    <property type="match status" value="1"/>
</dbReference>
<comment type="similarity">
    <text evidence="7">Belongs to the binding-protein-dependent transport system permease family.</text>
</comment>
<evidence type="ECO:0000256" key="4">
    <source>
        <dbReference type="ARBA" id="ARBA00022692"/>
    </source>
</evidence>
<feature type="transmembrane region" description="Helical" evidence="7">
    <location>
        <begin position="136"/>
        <end position="159"/>
    </location>
</feature>
<keyword evidence="3" id="KW-1003">Cell membrane</keyword>
<dbReference type="Pfam" id="PF19300">
    <property type="entry name" value="BPD_transp_1_N"/>
    <property type="match status" value="1"/>
</dbReference>
<evidence type="ECO:0000313" key="10">
    <source>
        <dbReference type="Proteomes" id="UP001589775"/>
    </source>
</evidence>
<dbReference type="SUPFAM" id="SSF161098">
    <property type="entry name" value="MetI-like"/>
    <property type="match status" value="1"/>
</dbReference>
<gene>
    <name evidence="9" type="ORF">ACFFJ6_22545</name>
</gene>
<comment type="subcellular location">
    <subcellularLocation>
        <location evidence="1 7">Cell membrane</location>
        <topology evidence="1 7">Multi-pass membrane protein</topology>
    </subcellularLocation>
</comment>
<sequence length="316" mass="33694">MRVLLLIGRRVAATVPVLVAVALIAFVLLRISSGDPVAQLAGDNASPEVIAAIRARLGLDQPLIVQFLQWGWHVVQGDLGTSIVSGTPVLRLIGQHTAPTIAVSLLTMLVSVVIGVPLGVYAAWRRGGIVDQLTSVMTTAGFAVPTFAVGYVWIYVLSMQAGLFPVQGYAPLSAGLGRFLWHLTLPVLTLSFVYVALIARVSRTSLLEVMSDDYVRTARAKGLPERVVIFRHALRNAAVPIVSIIGIGVALLIGGVVITESIFNLPGLGRLTVDSVMARDYPVIQAVIIVFGGVYVLINLLIDLSYAAFDPRISLS</sequence>
<dbReference type="RefSeq" id="WP_378392029.1">
    <property type="nucleotide sequence ID" value="NZ_JBHLWM010000008.1"/>
</dbReference>
<evidence type="ECO:0000256" key="5">
    <source>
        <dbReference type="ARBA" id="ARBA00022989"/>
    </source>
</evidence>
<comment type="caution">
    <text evidence="9">The sequence shown here is derived from an EMBL/GenBank/DDBJ whole genome shotgun (WGS) entry which is preliminary data.</text>
</comment>
<dbReference type="PROSITE" id="PS50928">
    <property type="entry name" value="ABC_TM1"/>
    <property type="match status" value="1"/>
</dbReference>
<feature type="domain" description="ABC transmembrane type-1" evidence="8">
    <location>
        <begin position="97"/>
        <end position="302"/>
    </location>
</feature>
<feature type="transmembrane region" description="Helical" evidence="7">
    <location>
        <begin position="101"/>
        <end position="124"/>
    </location>
</feature>
<keyword evidence="4 7" id="KW-0812">Transmembrane</keyword>
<keyword evidence="2 7" id="KW-0813">Transport</keyword>
<name>A0ABV6EYG5_9BRAD</name>
<dbReference type="InterPro" id="IPR045621">
    <property type="entry name" value="BPD_transp_1_N"/>
</dbReference>
<evidence type="ECO:0000256" key="7">
    <source>
        <dbReference type="RuleBase" id="RU363032"/>
    </source>
</evidence>
<keyword evidence="10" id="KW-1185">Reference proteome</keyword>
<keyword evidence="6 7" id="KW-0472">Membrane</keyword>
<feature type="transmembrane region" description="Helical" evidence="7">
    <location>
        <begin position="283"/>
        <end position="302"/>
    </location>
</feature>
<dbReference type="InterPro" id="IPR035906">
    <property type="entry name" value="MetI-like_sf"/>
</dbReference>
<evidence type="ECO:0000259" key="8">
    <source>
        <dbReference type="PROSITE" id="PS50928"/>
    </source>
</evidence>
<evidence type="ECO:0000256" key="6">
    <source>
        <dbReference type="ARBA" id="ARBA00023136"/>
    </source>
</evidence>
<evidence type="ECO:0000256" key="1">
    <source>
        <dbReference type="ARBA" id="ARBA00004651"/>
    </source>
</evidence>
<dbReference type="Pfam" id="PF00528">
    <property type="entry name" value="BPD_transp_1"/>
    <property type="match status" value="1"/>
</dbReference>
<reference evidence="9 10" key="1">
    <citation type="submission" date="2024-09" db="EMBL/GenBank/DDBJ databases">
        <authorList>
            <person name="Sun Q."/>
            <person name="Mori K."/>
        </authorList>
    </citation>
    <scope>NUCLEOTIDE SEQUENCE [LARGE SCALE GENOMIC DNA]</scope>
    <source>
        <strain evidence="9 10">KCTC 23279</strain>
    </source>
</reference>
<dbReference type="InterPro" id="IPR000515">
    <property type="entry name" value="MetI-like"/>
</dbReference>
<evidence type="ECO:0000313" key="9">
    <source>
        <dbReference type="EMBL" id="MFC0243282.1"/>
    </source>
</evidence>
<dbReference type="EMBL" id="JBHLWM010000008">
    <property type="protein sequence ID" value="MFC0243282.1"/>
    <property type="molecule type" value="Genomic_DNA"/>
</dbReference>
<keyword evidence="5 7" id="KW-1133">Transmembrane helix</keyword>
<dbReference type="CDD" id="cd06261">
    <property type="entry name" value="TM_PBP2"/>
    <property type="match status" value="1"/>
</dbReference>
<dbReference type="Proteomes" id="UP001589775">
    <property type="component" value="Unassembled WGS sequence"/>
</dbReference>
<accession>A0ABV6EYG5</accession>
<organism evidence="9 10">
    <name type="scientific">Rhodopseudomonas telluris</name>
    <dbReference type="NCBI Taxonomy" id="644215"/>
    <lineage>
        <taxon>Bacteria</taxon>
        <taxon>Pseudomonadati</taxon>
        <taxon>Pseudomonadota</taxon>
        <taxon>Alphaproteobacteria</taxon>
        <taxon>Hyphomicrobiales</taxon>
        <taxon>Nitrobacteraceae</taxon>
        <taxon>Rhodopseudomonas</taxon>
    </lineage>
</organism>
<dbReference type="Gene3D" id="1.10.3720.10">
    <property type="entry name" value="MetI-like"/>
    <property type="match status" value="1"/>
</dbReference>
<dbReference type="PANTHER" id="PTHR43163:SF3">
    <property type="entry name" value="PEPTIDE ABC TRANSPORTER PERMEASE PROTEIN"/>
    <property type="match status" value="1"/>
</dbReference>
<evidence type="ECO:0000256" key="3">
    <source>
        <dbReference type="ARBA" id="ARBA00022475"/>
    </source>
</evidence>
<feature type="transmembrane region" description="Helical" evidence="7">
    <location>
        <begin position="179"/>
        <end position="201"/>
    </location>
</feature>
<feature type="transmembrane region" description="Helical" evidence="7">
    <location>
        <begin position="241"/>
        <end position="263"/>
    </location>
</feature>
<evidence type="ECO:0000256" key="2">
    <source>
        <dbReference type="ARBA" id="ARBA00022448"/>
    </source>
</evidence>
<protein>
    <submittedName>
        <fullName evidence="9">ABC transporter permease</fullName>
    </submittedName>
</protein>